<protein>
    <submittedName>
        <fullName evidence="4">Acyltransferase</fullName>
    </submittedName>
</protein>
<keyword evidence="4" id="KW-0808">Transferase</keyword>
<gene>
    <name evidence="4" type="ORF">CTKZ_23930</name>
</gene>
<dbReference type="OrthoDB" id="3404679at2"/>
<proteinExistence type="predicted"/>
<feature type="region of interest" description="Disordered" evidence="1">
    <location>
        <begin position="374"/>
        <end position="417"/>
    </location>
</feature>
<evidence type="ECO:0000259" key="3">
    <source>
        <dbReference type="Pfam" id="PF01757"/>
    </source>
</evidence>
<keyword evidence="2" id="KW-1133">Transmembrane helix</keyword>
<sequence length="417" mass="45191">MTHTPVGPPRPDSRRLASLDGLRGVAALVVVVHHSFLTSAVLLGPYLKDPVRFDPWTWQWFLTATPLHLLWDGTSAVFVFFVLSGLVLALPAASGAPARWDVYYVRRLLRLYLPVWGSLAFAWVTAVLVDRHQGVGSTWLQHRESWSPSGVPRDALLLGGVDALNGSLWTLQWEVWFSLLLPVYLLVARLLRRWLPAVAVLLLALVGVGWVVNSLGPLRYLPVFGLGVVMAFERDRLHRLAAALDARRHGWTLAYAGVVVAVSAYWLIFLVATPSELVAAVGHTTGVAGATLAVFCAWHGPVLRRLLESPPVQWLGTRSFSLYLVQEPVVTAVAIAWTATVGPGLTVAVAVPVSLACAALFYVVVERPSHRLSQRAGRAVGRRRARVPAPEPAPTGPTPASTAPVPAPTGERLGTSR</sequence>
<name>A0A401V1P9_9CELL</name>
<evidence type="ECO:0000256" key="1">
    <source>
        <dbReference type="SAM" id="MobiDB-lite"/>
    </source>
</evidence>
<dbReference type="RefSeq" id="WP_160142898.1">
    <property type="nucleotide sequence ID" value="NZ_BHYL01000200.1"/>
</dbReference>
<dbReference type="EMBL" id="BHYL01000200">
    <property type="protein sequence ID" value="GCD20831.1"/>
    <property type="molecule type" value="Genomic_DNA"/>
</dbReference>
<feature type="transmembrane region" description="Helical" evidence="2">
    <location>
        <begin position="21"/>
        <end position="47"/>
    </location>
</feature>
<dbReference type="Proteomes" id="UP000288246">
    <property type="component" value="Unassembled WGS sequence"/>
</dbReference>
<feature type="transmembrane region" description="Helical" evidence="2">
    <location>
        <begin position="194"/>
        <end position="212"/>
    </location>
</feature>
<feature type="transmembrane region" description="Helical" evidence="2">
    <location>
        <begin position="111"/>
        <end position="129"/>
    </location>
</feature>
<organism evidence="4 5">
    <name type="scientific">Cellulomonas algicola</name>
    <dbReference type="NCBI Taxonomy" id="2071633"/>
    <lineage>
        <taxon>Bacteria</taxon>
        <taxon>Bacillati</taxon>
        <taxon>Actinomycetota</taxon>
        <taxon>Actinomycetes</taxon>
        <taxon>Micrococcales</taxon>
        <taxon>Cellulomonadaceae</taxon>
        <taxon>Cellulomonas</taxon>
    </lineage>
</organism>
<feature type="transmembrane region" description="Helical" evidence="2">
    <location>
        <begin position="345"/>
        <end position="365"/>
    </location>
</feature>
<evidence type="ECO:0000313" key="4">
    <source>
        <dbReference type="EMBL" id="GCD20831.1"/>
    </source>
</evidence>
<dbReference type="InterPro" id="IPR050879">
    <property type="entry name" value="Acyltransferase_3"/>
</dbReference>
<feature type="transmembrane region" description="Helical" evidence="2">
    <location>
        <begin position="67"/>
        <end position="90"/>
    </location>
</feature>
<reference evidence="4 5" key="1">
    <citation type="submission" date="2018-11" db="EMBL/GenBank/DDBJ databases">
        <title>Draft genome sequence of Cellulomonas takizawaensis strain TKZ-21.</title>
        <authorList>
            <person name="Yamamura H."/>
            <person name="Hayashi T."/>
            <person name="Hamada M."/>
            <person name="Serisawa Y."/>
            <person name="Matsuyama K."/>
            <person name="Nakagawa Y."/>
            <person name="Otoguro M."/>
            <person name="Yanagida F."/>
            <person name="Hayakawa M."/>
        </authorList>
    </citation>
    <scope>NUCLEOTIDE SEQUENCE [LARGE SCALE GENOMIC DNA]</scope>
    <source>
        <strain evidence="4 5">TKZ-21</strain>
    </source>
</reference>
<accession>A0A401V1P9</accession>
<keyword evidence="2" id="KW-0812">Transmembrane</keyword>
<feature type="transmembrane region" description="Helical" evidence="2">
    <location>
        <begin position="253"/>
        <end position="272"/>
    </location>
</feature>
<keyword evidence="4" id="KW-0012">Acyltransferase</keyword>
<dbReference type="InterPro" id="IPR002656">
    <property type="entry name" value="Acyl_transf_3_dom"/>
</dbReference>
<dbReference type="AlphaFoldDB" id="A0A401V1P9"/>
<keyword evidence="5" id="KW-1185">Reference proteome</keyword>
<feature type="transmembrane region" description="Helical" evidence="2">
    <location>
        <begin position="166"/>
        <end position="187"/>
    </location>
</feature>
<comment type="caution">
    <text evidence="4">The sequence shown here is derived from an EMBL/GenBank/DDBJ whole genome shotgun (WGS) entry which is preliminary data.</text>
</comment>
<feature type="domain" description="Acyltransferase 3" evidence="3">
    <location>
        <begin position="17"/>
        <end position="362"/>
    </location>
</feature>
<feature type="transmembrane region" description="Helical" evidence="2">
    <location>
        <begin position="320"/>
        <end position="339"/>
    </location>
</feature>
<dbReference type="PANTHER" id="PTHR23028">
    <property type="entry name" value="ACETYLTRANSFERASE"/>
    <property type="match status" value="1"/>
</dbReference>
<feature type="transmembrane region" description="Helical" evidence="2">
    <location>
        <begin position="218"/>
        <end position="233"/>
    </location>
</feature>
<dbReference type="Pfam" id="PF01757">
    <property type="entry name" value="Acyl_transf_3"/>
    <property type="match status" value="1"/>
</dbReference>
<evidence type="ECO:0000313" key="5">
    <source>
        <dbReference type="Proteomes" id="UP000288246"/>
    </source>
</evidence>
<keyword evidence="2" id="KW-0472">Membrane</keyword>
<feature type="transmembrane region" description="Helical" evidence="2">
    <location>
        <begin position="278"/>
        <end position="299"/>
    </location>
</feature>
<evidence type="ECO:0000256" key="2">
    <source>
        <dbReference type="SAM" id="Phobius"/>
    </source>
</evidence>
<dbReference type="GO" id="GO:0016747">
    <property type="term" value="F:acyltransferase activity, transferring groups other than amino-acyl groups"/>
    <property type="evidence" value="ECO:0007669"/>
    <property type="project" value="InterPro"/>
</dbReference>